<dbReference type="Pfam" id="PF06827">
    <property type="entry name" value="zf-FPG_IleRS"/>
    <property type="match status" value="1"/>
</dbReference>
<dbReference type="InterPro" id="IPR009008">
    <property type="entry name" value="Val/Leu/Ile-tRNA-synth_edit"/>
</dbReference>
<dbReference type="Gene3D" id="3.40.50.620">
    <property type="entry name" value="HUPs"/>
    <property type="match status" value="2"/>
</dbReference>
<dbReference type="FunFam" id="1.10.730.20:FF:000001">
    <property type="entry name" value="Isoleucine--tRNA ligase"/>
    <property type="match status" value="1"/>
</dbReference>
<comment type="caution">
    <text evidence="16">The sequence shown here is derived from an EMBL/GenBank/DDBJ whole genome shotgun (WGS) entry which is preliminary data.</text>
</comment>
<reference evidence="16 17" key="1">
    <citation type="submission" date="2016-06" db="EMBL/GenBank/DDBJ databases">
        <title>Draft genome of Moraxella atlantae CCUG 66109.</title>
        <authorList>
            <person name="Salva-Serra F."/>
            <person name="Engstrom-Jakobsson H."/>
            <person name="Thorell K."/>
            <person name="Gonzales-Siles L."/>
            <person name="Karlsson R."/>
            <person name="Boulund F."/>
            <person name="Engstrand L."/>
            <person name="Kristiansson E."/>
            <person name="Moore E."/>
        </authorList>
    </citation>
    <scope>NUCLEOTIDE SEQUENCE [LARGE SCALE GENOMIC DNA]</scope>
    <source>
        <strain evidence="16 17">CCUG 66109</strain>
    </source>
</reference>
<keyword evidence="4 14" id="KW-0963">Cytoplasm</keyword>
<comment type="domain">
    <text evidence="14">IleRS has two distinct active sites: one for aminoacylation and one for editing. The misactivated valine is translocated from the active site to the editing site, which sterically excludes the correctly activated isoleucine. The single editing site contains two valyl binding pockets, one specific for each substrate (Val-AMP or Val-tRNA(Ile)).</text>
</comment>
<feature type="short sequence motif" description="'KMSKS' region" evidence="14">
    <location>
        <begin position="793"/>
        <end position="797"/>
    </location>
</feature>
<keyword evidence="11 14" id="KW-0030">Aminoacyl-tRNA synthetase</keyword>
<dbReference type="HAMAP" id="MF_02002">
    <property type="entry name" value="Ile_tRNA_synth_type1"/>
    <property type="match status" value="1"/>
</dbReference>
<evidence type="ECO:0000256" key="9">
    <source>
        <dbReference type="ARBA" id="ARBA00022840"/>
    </source>
</evidence>
<dbReference type="SUPFAM" id="SSF47323">
    <property type="entry name" value="Anticodon-binding domain of a subclass of class I aminoacyl-tRNA synthetases"/>
    <property type="match status" value="1"/>
</dbReference>
<evidence type="ECO:0000256" key="6">
    <source>
        <dbReference type="ARBA" id="ARBA00022723"/>
    </source>
</evidence>
<dbReference type="GO" id="GO:0006428">
    <property type="term" value="P:isoleucyl-tRNA aminoacylation"/>
    <property type="evidence" value="ECO:0007669"/>
    <property type="project" value="UniProtKB-UniRule"/>
</dbReference>
<gene>
    <name evidence="14" type="primary">ileS</name>
    <name evidence="16" type="ORF">A9308_09310</name>
</gene>
<keyword evidence="10 14" id="KW-0648">Protein biosynthesis</keyword>
<dbReference type="GO" id="GO:0000049">
    <property type="term" value="F:tRNA binding"/>
    <property type="evidence" value="ECO:0007669"/>
    <property type="project" value="InterPro"/>
</dbReference>
<feature type="binding site" evidence="14">
    <location>
        <position position="752"/>
    </location>
    <ligand>
        <name>L-isoleucyl-5'-AMP</name>
        <dbReference type="ChEBI" id="CHEBI:178002"/>
    </ligand>
</feature>
<dbReference type="InterPro" id="IPR016181">
    <property type="entry name" value="Acyl_CoA_acyltransferase"/>
</dbReference>
<dbReference type="EC" id="6.1.1.5" evidence="14"/>
<evidence type="ECO:0000313" key="16">
    <source>
        <dbReference type="EMBL" id="OBX76019.1"/>
    </source>
</evidence>
<dbReference type="Gene3D" id="1.10.730.20">
    <property type="match status" value="1"/>
</dbReference>
<dbReference type="SUPFAM" id="SSF55729">
    <property type="entry name" value="Acyl-CoA N-acyltransferases (Nat)"/>
    <property type="match status" value="1"/>
</dbReference>
<feature type="binding site" evidence="14">
    <location>
        <position position="1100"/>
    </location>
    <ligand>
        <name>Zn(2+)</name>
        <dbReference type="ChEBI" id="CHEBI:29105"/>
    </ligand>
</feature>
<dbReference type="Gene3D" id="3.90.740.10">
    <property type="entry name" value="Valyl/Leucyl/Isoleucyl-tRNA synthetase, editing domain"/>
    <property type="match status" value="1"/>
</dbReference>
<name>A0A1B8QA67_9GAMM</name>
<keyword evidence="5 14" id="KW-0436">Ligase</keyword>
<organism evidence="16 17">
    <name type="scientific">Faucicola atlantae</name>
    <dbReference type="NCBI Taxonomy" id="34059"/>
    <lineage>
        <taxon>Bacteria</taxon>
        <taxon>Pseudomonadati</taxon>
        <taxon>Pseudomonadota</taxon>
        <taxon>Gammaproteobacteria</taxon>
        <taxon>Moraxellales</taxon>
        <taxon>Moraxellaceae</taxon>
        <taxon>Faucicola</taxon>
    </lineage>
</organism>
<dbReference type="InterPro" id="IPR002300">
    <property type="entry name" value="aa-tRNA-synth_Ia"/>
</dbReference>
<dbReference type="PANTHER" id="PTHR42765:SF1">
    <property type="entry name" value="ISOLEUCINE--TRNA LIGASE, MITOCHONDRIAL"/>
    <property type="match status" value="1"/>
</dbReference>
<dbReference type="InterPro" id="IPR013155">
    <property type="entry name" value="M/V/L/I-tRNA-synth_anticd-bd"/>
</dbReference>
<evidence type="ECO:0000256" key="11">
    <source>
        <dbReference type="ARBA" id="ARBA00023146"/>
    </source>
</evidence>
<evidence type="ECO:0000256" key="10">
    <source>
        <dbReference type="ARBA" id="ARBA00022917"/>
    </source>
</evidence>
<comment type="subunit">
    <text evidence="3 14">Monomer.</text>
</comment>
<dbReference type="PANTHER" id="PTHR42765">
    <property type="entry name" value="SOLEUCYL-TRNA SYNTHETASE"/>
    <property type="match status" value="1"/>
</dbReference>
<evidence type="ECO:0000256" key="8">
    <source>
        <dbReference type="ARBA" id="ARBA00022833"/>
    </source>
</evidence>
<dbReference type="GO" id="GO:0005524">
    <property type="term" value="F:ATP binding"/>
    <property type="evidence" value="ECO:0007669"/>
    <property type="project" value="UniProtKB-UniRule"/>
</dbReference>
<evidence type="ECO:0000256" key="7">
    <source>
        <dbReference type="ARBA" id="ARBA00022741"/>
    </source>
</evidence>
<dbReference type="InterPro" id="IPR001412">
    <property type="entry name" value="aa-tRNA-synth_I_CS"/>
</dbReference>
<dbReference type="GO" id="GO:0008270">
    <property type="term" value="F:zinc ion binding"/>
    <property type="evidence" value="ECO:0007669"/>
    <property type="project" value="UniProtKB-UniRule"/>
</dbReference>
<keyword evidence="9 14" id="KW-0067">ATP-binding</keyword>
<comment type="similarity">
    <text evidence="2 14">Belongs to the class-I aminoacyl-tRNA synthetase family. IleS type 1 subfamily.</text>
</comment>
<dbReference type="InterPro" id="IPR050081">
    <property type="entry name" value="Ile-tRNA_ligase"/>
</dbReference>
<feature type="domain" description="N-acetyltransferase" evidence="15">
    <location>
        <begin position="299"/>
        <end position="450"/>
    </location>
</feature>
<dbReference type="InterPro" id="IPR000182">
    <property type="entry name" value="GNAT_dom"/>
</dbReference>
<evidence type="ECO:0000256" key="13">
    <source>
        <dbReference type="ARBA" id="ARBA00048359"/>
    </source>
</evidence>
<dbReference type="CDD" id="cd07960">
    <property type="entry name" value="Anticodon_Ia_Ile_BEm"/>
    <property type="match status" value="1"/>
</dbReference>
<comment type="function">
    <text evidence="12 14">Catalyzes the attachment of isoleucine to tRNA(Ile). As IleRS can inadvertently accommodate and process structurally similar amino acids such as valine, to avoid such errors it has two additional distinct tRNA(Ile)-dependent editing activities. One activity is designated as 'pretransfer' editing and involves the hydrolysis of activated Val-AMP. The other activity is designated 'posttransfer' editing and involves deacylation of mischarged Val-tRNA(Ile).</text>
</comment>
<dbReference type="AlphaFoldDB" id="A0A1B8QA67"/>
<dbReference type="FunFam" id="3.40.50.620:FF:000042">
    <property type="entry name" value="Isoleucine--tRNA ligase"/>
    <property type="match status" value="1"/>
</dbReference>
<dbReference type="EMBL" id="LZMZ01000035">
    <property type="protein sequence ID" value="OBX76019.1"/>
    <property type="molecule type" value="Genomic_DNA"/>
</dbReference>
<dbReference type="InterPro" id="IPR010663">
    <property type="entry name" value="Znf_FPG/IleRS"/>
</dbReference>
<protein>
    <recommendedName>
        <fullName evidence="14">Isoleucine--tRNA ligase</fullName>
        <ecNumber evidence="14">6.1.1.5</ecNumber>
    </recommendedName>
    <alternativeName>
        <fullName evidence="14">Isoleucyl-tRNA synthetase</fullName>
        <shortName evidence="14">IleRS</shortName>
    </alternativeName>
</protein>
<evidence type="ECO:0000256" key="2">
    <source>
        <dbReference type="ARBA" id="ARBA00006887"/>
    </source>
</evidence>
<comment type="catalytic activity">
    <reaction evidence="13 14">
        <text>tRNA(Ile) + L-isoleucine + ATP = L-isoleucyl-tRNA(Ile) + AMP + diphosphate</text>
        <dbReference type="Rhea" id="RHEA:11060"/>
        <dbReference type="Rhea" id="RHEA-COMP:9666"/>
        <dbReference type="Rhea" id="RHEA-COMP:9695"/>
        <dbReference type="ChEBI" id="CHEBI:30616"/>
        <dbReference type="ChEBI" id="CHEBI:33019"/>
        <dbReference type="ChEBI" id="CHEBI:58045"/>
        <dbReference type="ChEBI" id="CHEBI:78442"/>
        <dbReference type="ChEBI" id="CHEBI:78528"/>
        <dbReference type="ChEBI" id="CHEBI:456215"/>
        <dbReference type="EC" id="6.1.1.5"/>
    </reaction>
</comment>
<dbReference type="Gene3D" id="3.40.630.30">
    <property type="match status" value="1"/>
</dbReference>
<keyword evidence="7 14" id="KW-0547">Nucleotide-binding</keyword>
<dbReference type="InterPro" id="IPR023585">
    <property type="entry name" value="Ile-tRNA-ligase_type1"/>
</dbReference>
<accession>A0A1B8QA67</accession>
<dbReference type="Pfam" id="PF08264">
    <property type="entry name" value="Anticodon_1"/>
    <property type="match status" value="1"/>
</dbReference>
<feature type="binding site" evidence="14">
    <location>
        <position position="796"/>
    </location>
    <ligand>
        <name>ATP</name>
        <dbReference type="ChEBI" id="CHEBI:30616"/>
    </ligand>
</feature>
<feature type="binding site" evidence="14">
    <location>
        <position position="1103"/>
    </location>
    <ligand>
        <name>Zn(2+)</name>
        <dbReference type="ChEBI" id="CHEBI:29105"/>
    </ligand>
</feature>
<evidence type="ECO:0000256" key="3">
    <source>
        <dbReference type="ARBA" id="ARBA00011245"/>
    </source>
</evidence>
<dbReference type="InterPro" id="IPR014729">
    <property type="entry name" value="Rossmann-like_a/b/a_fold"/>
</dbReference>
<dbReference type="Pfam" id="PF00133">
    <property type="entry name" value="tRNA-synt_1"/>
    <property type="match status" value="1"/>
</dbReference>
<dbReference type="InterPro" id="IPR009080">
    <property type="entry name" value="tRNAsynth_Ia_anticodon-bd"/>
</dbReference>
<dbReference type="GO" id="GO:0016747">
    <property type="term" value="F:acyltransferase activity, transferring groups other than amino-acyl groups"/>
    <property type="evidence" value="ECO:0007669"/>
    <property type="project" value="InterPro"/>
</dbReference>
<dbReference type="GO" id="GO:0002161">
    <property type="term" value="F:aminoacyl-tRNA deacylase activity"/>
    <property type="evidence" value="ECO:0007669"/>
    <property type="project" value="InterPro"/>
</dbReference>
<dbReference type="GO" id="GO:0004822">
    <property type="term" value="F:isoleucine-tRNA ligase activity"/>
    <property type="evidence" value="ECO:0007669"/>
    <property type="project" value="UniProtKB-UniRule"/>
</dbReference>
<sequence>MTDNTDQQPVDYKDTLNLADTAFPMRGDLAKREPKWLEQWQADDVYQQIRAARQGCEKYILHDGPPYANGQIHLGHVVNKVLKDLIVKYKTLDGYDAPYVPGWDCHGLPIEQKVESLIGKVGQPHKDQAKNGALVTPTEFRGACREYARSQVALQMADFKRLGVLGDWEHPYLTMNFRQEADTVRALARIYENGHITRGMKPVNWCLDCGSALAEAEVEYEDKKSDAIYVGFDIVNREALAQTADITGALQAVIWTTTPWTLPANQAITVSANLEYSVVKLTLPHAAFVPPQTLATERFILRPLTKADKAALQAAAADPLIWAMMPSKRHEPTVFEPYFAQALKEHALAIVDQASQNIVGTTRFYDDNREDNSIALGYTFLTREYWGTGANAEIKQVLIDYARQQRDVLWLHVAPENQRSANAVEKLGASYIKTAEHNGGERLFYRLALSPNTATPEPNSQHVIVAYDLIPHLMKVFGAEAYSVLASVKGEDLTVLRAQHPLIAERQVPIITGEHVTADSGTGLVHTAPAHGADDYLVGLKFGLPMDNPVAGNGVYLPDARVFVGEHIYKAQPKIIAALQASGHLLKHDVITHSYPHCWRHKTPIIFRSTPQWFINLEVNGLREQALRDIPNVVWTPHWGQNRIEAMMHDRPDWCISRQRTWGVPIAFFVHQDTGELHPNTLALIEQVAQKIEQGGVEAWFDTPAEEFIGEDAAIYHKSTDTLDVWFDSGSTNFTVLAQRPELANPADLYLEGSDQHRGWFQSSLLVSEAIYNRPPFKQVLTHGFTVDANGYKLSKSRGNTKGFEPKDIASKFGVDILRLWVASSDYRYEMAVSKQGFERTTDMYRRIRNTVRFLLANTDDFDPANDIVATDDLVSLDKYILTRAANVQASIREAYTAMDFHQVCQLIVAFCAQDLGGFYLDIIKDRQYTTKTDGQPRRSAQTAIYHIAHALLRWIAPILSFTAQEAWQVLKGTSGYIFTQAWYVLPEVAETKDSLTAADWARIVTAKDVINKAIEQAREQKTINANLSADVTVYAEGATADALAKLHDELRFVLITSQARVLPFDEFVQDTLEPAPDVTTLDDNTRLAAVVVPAQGEKCVRCWHIRQDIGCDPHHPLLCGRCVSNLPSGSGEVRHYA</sequence>
<evidence type="ECO:0000256" key="1">
    <source>
        <dbReference type="ARBA" id="ARBA00004496"/>
    </source>
</evidence>
<dbReference type="Proteomes" id="UP000092508">
    <property type="component" value="Unassembled WGS sequence"/>
</dbReference>
<evidence type="ECO:0000259" key="15">
    <source>
        <dbReference type="PROSITE" id="PS51186"/>
    </source>
</evidence>
<dbReference type="PROSITE" id="PS00178">
    <property type="entry name" value="AA_TRNA_LIGASE_I"/>
    <property type="match status" value="1"/>
</dbReference>
<feature type="binding site" evidence="14">
    <location>
        <position position="1120"/>
    </location>
    <ligand>
        <name>Zn(2+)</name>
        <dbReference type="ChEBI" id="CHEBI:29105"/>
    </ligand>
</feature>
<dbReference type="InterPro" id="IPR033708">
    <property type="entry name" value="Anticodon_Ile_BEm"/>
</dbReference>
<keyword evidence="6 14" id="KW-0479">Metal-binding</keyword>
<evidence type="ECO:0000256" key="4">
    <source>
        <dbReference type="ARBA" id="ARBA00022490"/>
    </source>
</evidence>
<evidence type="ECO:0000256" key="5">
    <source>
        <dbReference type="ARBA" id="ARBA00022598"/>
    </source>
</evidence>
<comment type="cofactor">
    <cofactor evidence="14">
        <name>Zn(2+)</name>
        <dbReference type="ChEBI" id="CHEBI:29105"/>
    </cofactor>
    <text evidence="14">Binds 1 zinc ion per subunit.</text>
</comment>
<dbReference type="STRING" id="34059.A9308_09310"/>
<proteinExistence type="inferred from homology"/>
<feature type="binding site" evidence="14">
    <location>
        <position position="1123"/>
    </location>
    <ligand>
        <name>Zn(2+)</name>
        <dbReference type="ChEBI" id="CHEBI:29105"/>
    </ligand>
</feature>
<dbReference type="NCBIfam" id="NF040702">
    <property type="entry name" value="ileS_w_GNAT"/>
    <property type="match status" value="1"/>
</dbReference>
<dbReference type="RefSeq" id="WP_067238036.1">
    <property type="nucleotide sequence ID" value="NZ_LZMZ01000035.1"/>
</dbReference>
<feature type="short sequence motif" description="'HIGH' region" evidence="14">
    <location>
        <begin position="66"/>
        <end position="76"/>
    </location>
</feature>
<evidence type="ECO:0000313" key="17">
    <source>
        <dbReference type="Proteomes" id="UP000092508"/>
    </source>
</evidence>
<evidence type="ECO:0000256" key="14">
    <source>
        <dbReference type="HAMAP-Rule" id="MF_02002"/>
    </source>
</evidence>
<dbReference type="GO" id="GO:0005829">
    <property type="term" value="C:cytosol"/>
    <property type="evidence" value="ECO:0007669"/>
    <property type="project" value="TreeGrafter"/>
</dbReference>
<dbReference type="InterPro" id="IPR002301">
    <property type="entry name" value="Ile-tRNA-ligase"/>
</dbReference>
<evidence type="ECO:0000256" key="12">
    <source>
        <dbReference type="ARBA" id="ARBA00025217"/>
    </source>
</evidence>
<comment type="subcellular location">
    <subcellularLocation>
        <location evidence="1 14">Cytoplasm</location>
    </subcellularLocation>
</comment>
<dbReference type="SUPFAM" id="SSF50677">
    <property type="entry name" value="ValRS/IleRS/LeuRS editing domain"/>
    <property type="match status" value="2"/>
</dbReference>
<dbReference type="PRINTS" id="PR00984">
    <property type="entry name" value="TRNASYNTHILE"/>
</dbReference>
<dbReference type="OrthoDB" id="9810365at2"/>
<keyword evidence="8 14" id="KW-0862">Zinc</keyword>
<dbReference type="FunFam" id="3.40.50.620:FF:000048">
    <property type="entry name" value="Isoleucine--tRNA ligase"/>
    <property type="match status" value="1"/>
</dbReference>
<dbReference type="SUPFAM" id="SSF52374">
    <property type="entry name" value="Nucleotidylyl transferase"/>
    <property type="match status" value="1"/>
</dbReference>
<dbReference type="PROSITE" id="PS51186">
    <property type="entry name" value="GNAT"/>
    <property type="match status" value="1"/>
</dbReference>